<accession>A0AAN6WBD0</accession>
<feature type="compositionally biased region" description="Low complexity" evidence="1">
    <location>
        <begin position="1"/>
        <end position="20"/>
    </location>
</feature>
<organism evidence="2 3">
    <name type="scientific">Triangularia setosa</name>
    <dbReference type="NCBI Taxonomy" id="2587417"/>
    <lineage>
        <taxon>Eukaryota</taxon>
        <taxon>Fungi</taxon>
        <taxon>Dikarya</taxon>
        <taxon>Ascomycota</taxon>
        <taxon>Pezizomycotina</taxon>
        <taxon>Sordariomycetes</taxon>
        <taxon>Sordariomycetidae</taxon>
        <taxon>Sordariales</taxon>
        <taxon>Podosporaceae</taxon>
        <taxon>Triangularia</taxon>
    </lineage>
</organism>
<comment type="caution">
    <text evidence="2">The sequence shown here is derived from an EMBL/GenBank/DDBJ whole genome shotgun (WGS) entry which is preliminary data.</text>
</comment>
<gene>
    <name evidence="2" type="ORF">QBC36DRAFT_237611</name>
</gene>
<evidence type="ECO:0000313" key="3">
    <source>
        <dbReference type="Proteomes" id="UP001302321"/>
    </source>
</evidence>
<dbReference type="AlphaFoldDB" id="A0AAN6WBD0"/>
<feature type="region of interest" description="Disordered" evidence="1">
    <location>
        <begin position="1"/>
        <end position="105"/>
    </location>
</feature>
<protein>
    <submittedName>
        <fullName evidence="2">Uncharacterized protein</fullName>
    </submittedName>
</protein>
<dbReference type="Proteomes" id="UP001302321">
    <property type="component" value="Unassembled WGS sequence"/>
</dbReference>
<keyword evidence="3" id="KW-1185">Reference proteome</keyword>
<evidence type="ECO:0000256" key="1">
    <source>
        <dbReference type="SAM" id="MobiDB-lite"/>
    </source>
</evidence>
<dbReference type="EMBL" id="MU866178">
    <property type="protein sequence ID" value="KAK4176987.1"/>
    <property type="molecule type" value="Genomic_DNA"/>
</dbReference>
<feature type="compositionally biased region" description="Polar residues" evidence="1">
    <location>
        <begin position="90"/>
        <end position="105"/>
    </location>
</feature>
<reference evidence="2" key="2">
    <citation type="submission" date="2023-05" db="EMBL/GenBank/DDBJ databases">
        <authorList>
            <consortium name="Lawrence Berkeley National Laboratory"/>
            <person name="Steindorff A."/>
            <person name="Hensen N."/>
            <person name="Bonometti L."/>
            <person name="Westerberg I."/>
            <person name="Brannstrom I.O."/>
            <person name="Guillou S."/>
            <person name="Cros-Aarteil S."/>
            <person name="Calhoun S."/>
            <person name="Haridas S."/>
            <person name="Kuo A."/>
            <person name="Mondo S."/>
            <person name="Pangilinan J."/>
            <person name="Riley R."/>
            <person name="Labutti K."/>
            <person name="Andreopoulos B."/>
            <person name="Lipzen A."/>
            <person name="Chen C."/>
            <person name="Yanf M."/>
            <person name="Daum C."/>
            <person name="Ng V."/>
            <person name="Clum A."/>
            <person name="Ohm R."/>
            <person name="Martin F."/>
            <person name="Silar P."/>
            <person name="Natvig D."/>
            <person name="Lalanne C."/>
            <person name="Gautier V."/>
            <person name="Ament-Velasquez S.L."/>
            <person name="Kruys A."/>
            <person name="Hutchinson M.I."/>
            <person name="Powell A.J."/>
            <person name="Barry K."/>
            <person name="Miller A.N."/>
            <person name="Grigoriev I.V."/>
            <person name="Debuchy R."/>
            <person name="Gladieux P."/>
            <person name="Thoren M.H."/>
            <person name="Johannesson H."/>
        </authorList>
    </citation>
    <scope>NUCLEOTIDE SEQUENCE</scope>
    <source>
        <strain evidence="2">CBS 892.96</strain>
    </source>
</reference>
<name>A0AAN6WBD0_9PEZI</name>
<reference evidence="2" key="1">
    <citation type="journal article" date="2023" name="Mol. Phylogenet. Evol.">
        <title>Genome-scale phylogeny and comparative genomics of the fungal order Sordariales.</title>
        <authorList>
            <person name="Hensen N."/>
            <person name="Bonometti L."/>
            <person name="Westerberg I."/>
            <person name="Brannstrom I.O."/>
            <person name="Guillou S."/>
            <person name="Cros-Aarteil S."/>
            <person name="Calhoun S."/>
            <person name="Haridas S."/>
            <person name="Kuo A."/>
            <person name="Mondo S."/>
            <person name="Pangilinan J."/>
            <person name="Riley R."/>
            <person name="LaButti K."/>
            <person name="Andreopoulos B."/>
            <person name="Lipzen A."/>
            <person name="Chen C."/>
            <person name="Yan M."/>
            <person name="Daum C."/>
            <person name="Ng V."/>
            <person name="Clum A."/>
            <person name="Steindorff A."/>
            <person name="Ohm R.A."/>
            <person name="Martin F."/>
            <person name="Silar P."/>
            <person name="Natvig D.O."/>
            <person name="Lalanne C."/>
            <person name="Gautier V."/>
            <person name="Ament-Velasquez S.L."/>
            <person name="Kruys A."/>
            <person name="Hutchinson M.I."/>
            <person name="Powell A.J."/>
            <person name="Barry K."/>
            <person name="Miller A.N."/>
            <person name="Grigoriev I.V."/>
            <person name="Debuchy R."/>
            <person name="Gladieux P."/>
            <person name="Hiltunen Thoren M."/>
            <person name="Johannesson H."/>
        </authorList>
    </citation>
    <scope>NUCLEOTIDE SEQUENCE</scope>
    <source>
        <strain evidence="2">CBS 892.96</strain>
    </source>
</reference>
<evidence type="ECO:0000313" key="2">
    <source>
        <dbReference type="EMBL" id="KAK4176987.1"/>
    </source>
</evidence>
<proteinExistence type="predicted"/>
<sequence>MADSRNPSTISNTSPTTASAELPISPSPTSPGRDRRDSDEWDASKVPPSRFQKRKGSIYAVPNSRDGHVDSNYAQKFHQLHAEKGYTGFGTPNYNQTSSNNNKKQ</sequence>